<keyword evidence="3" id="KW-0472">Membrane</keyword>
<evidence type="ECO:0000256" key="2">
    <source>
        <dbReference type="SAM" id="MobiDB-lite"/>
    </source>
</evidence>
<dbReference type="Pfam" id="PF05949">
    <property type="entry name" value="DUF881"/>
    <property type="match status" value="1"/>
</dbReference>
<keyword evidence="3" id="KW-0812">Transmembrane</keyword>
<name>A0A542ZJK2_9MICO</name>
<dbReference type="PANTHER" id="PTHR37313:SF2">
    <property type="entry name" value="UPF0749 PROTEIN YLXX"/>
    <property type="match status" value="1"/>
</dbReference>
<feature type="compositionally biased region" description="Basic and acidic residues" evidence="2">
    <location>
        <begin position="1"/>
        <end position="10"/>
    </location>
</feature>
<dbReference type="Gene3D" id="3.30.70.1880">
    <property type="entry name" value="Protein of unknown function DUF881"/>
    <property type="match status" value="1"/>
</dbReference>
<proteinExistence type="inferred from homology"/>
<dbReference type="InterPro" id="IPR010273">
    <property type="entry name" value="DUF881"/>
</dbReference>
<organism evidence="4 5">
    <name type="scientific">Oryzihumus leptocrescens</name>
    <dbReference type="NCBI Taxonomy" id="297536"/>
    <lineage>
        <taxon>Bacteria</taxon>
        <taxon>Bacillati</taxon>
        <taxon>Actinomycetota</taxon>
        <taxon>Actinomycetes</taxon>
        <taxon>Micrococcales</taxon>
        <taxon>Intrasporangiaceae</taxon>
        <taxon>Oryzihumus</taxon>
    </lineage>
</organism>
<feature type="region of interest" description="Disordered" evidence="2">
    <location>
        <begin position="1"/>
        <end position="21"/>
    </location>
</feature>
<dbReference type="PANTHER" id="PTHR37313">
    <property type="entry name" value="UPF0749 PROTEIN RV1825"/>
    <property type="match status" value="1"/>
</dbReference>
<dbReference type="GO" id="GO:0005886">
    <property type="term" value="C:plasma membrane"/>
    <property type="evidence" value="ECO:0007669"/>
    <property type="project" value="TreeGrafter"/>
</dbReference>
<evidence type="ECO:0000313" key="5">
    <source>
        <dbReference type="Proteomes" id="UP000319514"/>
    </source>
</evidence>
<sequence length="260" mass="27164">MSEQPGRHEAPAVTEPPPTADTAWRRLGAVARPKATRANAFAALLALLLGFAIATQVRQTQEQGLESLRQSDLVGILDNVTQSQARLDTEARTLQSTRDQLVNGSSAAALSAARERLDALGVLAGTLPARGPGITMTIDDPGHKVTAPVLLDALEELRDAGAEAVQIGPARVVASTSFTDAGNGIDIDGTRLTPPYTLTAIGDAPTMAAAMDIPGGISETLRGLGATPRVTQSQDLRIDALQTLREPRYARPVPTPTPSS</sequence>
<reference evidence="4 5" key="1">
    <citation type="submission" date="2019-06" db="EMBL/GenBank/DDBJ databases">
        <title>Sequencing the genomes of 1000 actinobacteria strains.</title>
        <authorList>
            <person name="Klenk H.-P."/>
        </authorList>
    </citation>
    <scope>NUCLEOTIDE SEQUENCE [LARGE SCALE GENOMIC DNA]</scope>
    <source>
        <strain evidence="4 5">DSM 18082</strain>
    </source>
</reference>
<keyword evidence="3" id="KW-1133">Transmembrane helix</keyword>
<dbReference type="AlphaFoldDB" id="A0A542ZJK2"/>
<evidence type="ECO:0000256" key="3">
    <source>
        <dbReference type="SAM" id="Phobius"/>
    </source>
</evidence>
<dbReference type="Proteomes" id="UP000319514">
    <property type="component" value="Unassembled WGS sequence"/>
</dbReference>
<protein>
    <submittedName>
        <fullName evidence="4">Uncharacterized protein YlxW (UPF0749 family)</fullName>
    </submittedName>
</protein>
<comment type="similarity">
    <text evidence="1">Belongs to the UPF0749 family.</text>
</comment>
<evidence type="ECO:0000313" key="4">
    <source>
        <dbReference type="EMBL" id="TQL60360.1"/>
    </source>
</evidence>
<accession>A0A542ZJK2</accession>
<dbReference type="OrthoDB" id="3211287at2"/>
<keyword evidence="5" id="KW-1185">Reference proteome</keyword>
<dbReference type="EMBL" id="VFOQ01000001">
    <property type="protein sequence ID" value="TQL60360.1"/>
    <property type="molecule type" value="Genomic_DNA"/>
</dbReference>
<comment type="caution">
    <text evidence="4">The sequence shown here is derived from an EMBL/GenBank/DDBJ whole genome shotgun (WGS) entry which is preliminary data.</text>
</comment>
<feature type="transmembrane region" description="Helical" evidence="3">
    <location>
        <begin position="35"/>
        <end position="54"/>
    </location>
</feature>
<gene>
    <name evidence="4" type="ORF">FB474_1745</name>
</gene>
<evidence type="ECO:0000256" key="1">
    <source>
        <dbReference type="ARBA" id="ARBA00009108"/>
    </source>
</evidence>
<dbReference type="RefSeq" id="WP_141788270.1">
    <property type="nucleotide sequence ID" value="NZ_BAAAKX010000021.1"/>
</dbReference>